<reference evidence="2 3" key="1">
    <citation type="submission" date="2020-06" db="EMBL/GenBank/DDBJ databases">
        <title>Dyadobacter sandarakinus sp. nov., isolated from the soil of the Arctic Yellow River Station.</title>
        <authorList>
            <person name="Zhang Y."/>
            <person name="Peng F."/>
        </authorList>
    </citation>
    <scope>NUCLEOTIDE SEQUENCE [LARGE SCALE GENOMIC DNA]</scope>
    <source>
        <strain evidence="2 3">Q3-56</strain>
    </source>
</reference>
<organism evidence="2 3">
    <name type="scientific">Dyadobacter sandarakinus</name>
    <dbReference type="NCBI Taxonomy" id="2747268"/>
    <lineage>
        <taxon>Bacteria</taxon>
        <taxon>Pseudomonadati</taxon>
        <taxon>Bacteroidota</taxon>
        <taxon>Cytophagia</taxon>
        <taxon>Cytophagales</taxon>
        <taxon>Spirosomataceae</taxon>
        <taxon>Dyadobacter</taxon>
    </lineage>
</organism>
<keyword evidence="3" id="KW-1185">Reference proteome</keyword>
<feature type="chain" id="PRO_5046444666" description="Secretin/TonB short N-terminal domain-containing protein" evidence="1">
    <location>
        <begin position="32"/>
        <end position="136"/>
    </location>
</feature>
<evidence type="ECO:0000313" key="3">
    <source>
        <dbReference type="Proteomes" id="UP000612680"/>
    </source>
</evidence>
<keyword evidence="1" id="KW-0732">Signal</keyword>
<evidence type="ECO:0000313" key="2">
    <source>
        <dbReference type="EMBL" id="QRR00185.1"/>
    </source>
</evidence>
<evidence type="ECO:0000256" key="1">
    <source>
        <dbReference type="SAM" id="SignalP"/>
    </source>
</evidence>
<name>A0ABX7I2L6_9BACT</name>
<proteinExistence type="predicted"/>
<gene>
    <name evidence="2" type="ORF">HWI92_04345</name>
</gene>
<accession>A0ABX7I2L6</accession>
<dbReference type="RefSeq" id="WP_204660946.1">
    <property type="nucleotide sequence ID" value="NZ_CP056775.1"/>
</dbReference>
<dbReference type="EMBL" id="CP056775">
    <property type="protein sequence ID" value="QRR00185.1"/>
    <property type="molecule type" value="Genomic_DNA"/>
</dbReference>
<dbReference type="Gene3D" id="3.55.50.30">
    <property type="match status" value="1"/>
</dbReference>
<protein>
    <recommendedName>
        <fullName evidence="4">Secretin/TonB short N-terminal domain-containing protein</fullName>
    </recommendedName>
</protein>
<feature type="signal peptide" evidence="1">
    <location>
        <begin position="1"/>
        <end position="31"/>
    </location>
</feature>
<evidence type="ECO:0008006" key="4">
    <source>
        <dbReference type="Google" id="ProtNLM"/>
    </source>
</evidence>
<dbReference type="Proteomes" id="UP000612680">
    <property type="component" value="Chromosome"/>
</dbReference>
<sequence length="136" mass="15710">MTHILPEKSRSQCRAACLMLLLLVMQLPVTAQMMAQSEVRPPRPVQVPMLSLINALDRLKEQFHTDILFEEKNLESLMVPASALRPQKTIEASLTELLTPLGLRYAKKKNNYIILSGKIHHRSKPKPRSRRRHRLR</sequence>